<dbReference type="Proteomes" id="UP000184480">
    <property type="component" value="Unassembled WGS sequence"/>
</dbReference>
<dbReference type="STRING" id="1346286.SAMN05444362_104180"/>
<accession>A0A1M4ZU37</accession>
<dbReference type="EMBL" id="FQUC01000004">
    <property type="protein sequence ID" value="SHF21136.1"/>
    <property type="molecule type" value="Genomic_DNA"/>
</dbReference>
<evidence type="ECO:0000313" key="1">
    <source>
        <dbReference type="EMBL" id="SHF21136.1"/>
    </source>
</evidence>
<protein>
    <submittedName>
        <fullName evidence="1">Uncharacterized protein</fullName>
    </submittedName>
</protein>
<organism evidence="1 2">
    <name type="scientific">Dysgonomonas macrotermitis</name>
    <dbReference type="NCBI Taxonomy" id="1346286"/>
    <lineage>
        <taxon>Bacteria</taxon>
        <taxon>Pseudomonadati</taxon>
        <taxon>Bacteroidota</taxon>
        <taxon>Bacteroidia</taxon>
        <taxon>Bacteroidales</taxon>
        <taxon>Dysgonomonadaceae</taxon>
        <taxon>Dysgonomonas</taxon>
    </lineage>
</organism>
<sequence length="224" mass="24666">MGYTSVTFLTPFVYFFNGNNMKYLNIRLLAIVTYVTLGIYNVSAQIGVNTDNPNSSSVLDLNGYSNDKGLLIPRMTTAQKLAIVSPASGLMVYDTDYRCVSLYKDTPANPGTFSWSCLTLYNRHFLYMPSVNIPTSDGSGSLLVGTQSINLYNVYYTGFNSPRVKSTGAPAVIPFFNGSQLNYYVTYCDPCITVTGISEAGVMSYRVNSLPNYDAFVNVVFTLK</sequence>
<reference evidence="2" key="1">
    <citation type="submission" date="2016-11" db="EMBL/GenBank/DDBJ databases">
        <authorList>
            <person name="Varghese N."/>
            <person name="Submissions S."/>
        </authorList>
    </citation>
    <scope>NUCLEOTIDE SEQUENCE [LARGE SCALE GENOMIC DNA]</scope>
    <source>
        <strain evidence="2">DSM 27370</strain>
    </source>
</reference>
<keyword evidence="2" id="KW-1185">Reference proteome</keyword>
<evidence type="ECO:0000313" key="2">
    <source>
        <dbReference type="Proteomes" id="UP000184480"/>
    </source>
</evidence>
<name>A0A1M4ZU37_9BACT</name>
<dbReference type="AlphaFoldDB" id="A0A1M4ZU37"/>
<gene>
    <name evidence="1" type="ORF">SAMN05444362_104180</name>
</gene>
<proteinExistence type="predicted"/>